<name>A0A5M6DC24_9BACT</name>
<evidence type="ECO:0000313" key="2">
    <source>
        <dbReference type="Proteomes" id="UP000324479"/>
    </source>
</evidence>
<dbReference type="RefSeq" id="WP_150076625.1">
    <property type="nucleotide sequence ID" value="NZ_VWOX01000005.1"/>
</dbReference>
<keyword evidence="2" id="KW-1185">Reference proteome</keyword>
<dbReference type="Proteomes" id="UP000324479">
    <property type="component" value="Unassembled WGS sequence"/>
</dbReference>
<dbReference type="SUPFAM" id="SSF53448">
    <property type="entry name" value="Nucleotide-diphospho-sugar transferases"/>
    <property type="match status" value="1"/>
</dbReference>
<sequence>MPNFPRVPRASILVPFQRDEVAFEETLISVLENQPGGCEVIVAHNGGYHDPFDLADEVKFVVARSSNLVDLIRDGFQACSAQFVHVIGSGLTASPGWLSEGLQPFENPNVASVTPAIIDRSVKRVLQLGWTESPGRLCESVADSRWESPQAVNGSFLNACLLRRSVLGSLLDAVAPAMNDPIAVGYAFGCLLHHAGWSTVPVKACQLGATANSLLEDESDGLRGQTLSAVRQAILGDTSPLRLSKSLFEALVGNGSMGEVLGSVRYRSLLPRVQRGIDAERVATFDADAKILKLPSAAGVQPSNRRLAA</sequence>
<protein>
    <recommendedName>
        <fullName evidence="3">Glycosyl transferase family 2</fullName>
    </recommendedName>
</protein>
<dbReference type="AlphaFoldDB" id="A0A5M6DC24"/>
<dbReference type="EMBL" id="VWOX01000005">
    <property type="protein sequence ID" value="KAA5543872.1"/>
    <property type="molecule type" value="Genomic_DNA"/>
</dbReference>
<dbReference type="Gene3D" id="3.90.550.10">
    <property type="entry name" value="Spore Coat Polysaccharide Biosynthesis Protein SpsA, Chain A"/>
    <property type="match status" value="1"/>
</dbReference>
<gene>
    <name evidence="1" type="ORF">FYK55_11945</name>
</gene>
<accession>A0A5M6DC24</accession>
<comment type="caution">
    <text evidence="1">The sequence shown here is derived from an EMBL/GenBank/DDBJ whole genome shotgun (WGS) entry which is preliminary data.</text>
</comment>
<reference evidence="1 2" key="1">
    <citation type="submission" date="2019-08" db="EMBL/GenBank/DDBJ databases">
        <authorList>
            <person name="Dhanesh K."/>
            <person name="Kumar G."/>
            <person name="Sasikala C."/>
            <person name="Venkata Ramana C."/>
        </authorList>
    </citation>
    <scope>NUCLEOTIDE SEQUENCE [LARGE SCALE GENOMIC DNA]</scope>
    <source>
        <strain evidence="1 2">JC645</strain>
    </source>
</reference>
<dbReference type="InterPro" id="IPR029044">
    <property type="entry name" value="Nucleotide-diphossugar_trans"/>
</dbReference>
<evidence type="ECO:0008006" key="3">
    <source>
        <dbReference type="Google" id="ProtNLM"/>
    </source>
</evidence>
<organism evidence="1 2">
    <name type="scientific">Roseiconus nitratireducens</name>
    <dbReference type="NCBI Taxonomy" id="2605748"/>
    <lineage>
        <taxon>Bacteria</taxon>
        <taxon>Pseudomonadati</taxon>
        <taxon>Planctomycetota</taxon>
        <taxon>Planctomycetia</taxon>
        <taxon>Pirellulales</taxon>
        <taxon>Pirellulaceae</taxon>
        <taxon>Roseiconus</taxon>
    </lineage>
</organism>
<proteinExistence type="predicted"/>
<evidence type="ECO:0000313" key="1">
    <source>
        <dbReference type="EMBL" id="KAA5543872.1"/>
    </source>
</evidence>